<reference evidence="1 2" key="1">
    <citation type="journal article" date="2006" name="Int. J. Syst. Evol. Microbiol.">
        <title>Costertonia aggregata gen. nov., sp. nov., a mesophilic marine bacterium of the family Flavobacteriaceae, isolated from a mature biofilm.</title>
        <authorList>
            <person name="Kwon K.K."/>
            <person name="Lee Y.K."/>
            <person name="Lee H.K."/>
        </authorList>
    </citation>
    <scope>NUCLEOTIDE SEQUENCE [LARGE SCALE GENOMIC DNA]</scope>
    <source>
        <strain evidence="1 2">KCCM 42265</strain>
    </source>
</reference>
<evidence type="ECO:0000313" key="2">
    <source>
        <dbReference type="Proteomes" id="UP000509302"/>
    </source>
</evidence>
<sequence length="265" mass="30129">MDAVEQQEIAYNLDDPKDKLLIFEKMQGDLSGKMTFSYSEGRVFGIRPDRPNSLNVFGKEVFRYSGCGMKIMRLLDNGNVETKSKGWLLYRDPKTGEFLSEVKNPYTGEVVDVPSFRAGIRGGIMTPKGPEVNASFTMESTAIGAPLDLVFTDMGDKMHITRHAFTKWFEKKSQTWRTEMTLDTYDVDKKYLYDRSLSHIPAVYHWTSQTSWLSLLKMAGTPGHMIWTSSGGTFMNKEDLPADFIKATEEKQPDVFAAPLTWDQE</sequence>
<name>A0A7H9ANH4_9FLAO</name>
<dbReference type="EMBL" id="CP058595">
    <property type="protein sequence ID" value="QLG45009.1"/>
    <property type="molecule type" value="Genomic_DNA"/>
</dbReference>
<dbReference type="AlphaFoldDB" id="A0A7H9ANH4"/>
<dbReference type="Pfam" id="PF08894">
    <property type="entry name" value="DUF1838"/>
    <property type="match status" value="1"/>
</dbReference>
<dbReference type="RefSeq" id="WP_179241299.1">
    <property type="nucleotide sequence ID" value="NZ_CP058595.1"/>
</dbReference>
<protein>
    <submittedName>
        <fullName evidence="1">DUF1838 family protein</fullName>
    </submittedName>
</protein>
<gene>
    <name evidence="1" type="ORF">HYG79_06470</name>
</gene>
<dbReference type="Proteomes" id="UP000509302">
    <property type="component" value="Chromosome"/>
</dbReference>
<organism evidence="1 2">
    <name type="scientific">Costertonia aggregata</name>
    <dbReference type="NCBI Taxonomy" id="343403"/>
    <lineage>
        <taxon>Bacteria</taxon>
        <taxon>Pseudomonadati</taxon>
        <taxon>Bacteroidota</taxon>
        <taxon>Flavobacteriia</taxon>
        <taxon>Flavobacteriales</taxon>
        <taxon>Flavobacteriaceae</taxon>
        <taxon>Costertonia</taxon>
    </lineage>
</organism>
<keyword evidence="2" id="KW-1185">Reference proteome</keyword>
<accession>A0A7H9ANH4</accession>
<dbReference type="KEGG" id="cagg:HYG79_06470"/>
<proteinExistence type="predicted"/>
<dbReference type="InterPro" id="IPR014990">
    <property type="entry name" value="DUF1838"/>
</dbReference>
<evidence type="ECO:0000313" key="1">
    <source>
        <dbReference type="EMBL" id="QLG45009.1"/>
    </source>
</evidence>